<dbReference type="EMBL" id="AP027080">
    <property type="protein sequence ID" value="BDU74724.1"/>
    <property type="molecule type" value="Genomic_DNA"/>
</dbReference>
<dbReference type="AlphaFoldDB" id="A0AA48GNR5"/>
<dbReference type="InterPro" id="IPR011250">
    <property type="entry name" value="OMP/PagP_B-barrel"/>
</dbReference>
<protein>
    <recommendedName>
        <fullName evidence="3">Outer membrane protein beta-barrel domain-containing protein</fullName>
    </recommendedName>
</protein>
<evidence type="ECO:0008006" key="3">
    <source>
        <dbReference type="Google" id="ProtNLM"/>
    </source>
</evidence>
<dbReference type="RefSeq" id="WP_316413397.1">
    <property type="nucleotide sequence ID" value="NZ_AP027080.1"/>
</dbReference>
<gene>
    <name evidence="1" type="ORF">METEAL_38980</name>
</gene>
<keyword evidence="2" id="KW-1185">Reference proteome</keyword>
<evidence type="ECO:0000313" key="2">
    <source>
        <dbReference type="Proteomes" id="UP001238179"/>
    </source>
</evidence>
<name>A0AA48GNR5_9BACT</name>
<organism evidence="1 2">
    <name type="scientific">Mesoterricola silvestris</name>
    <dbReference type="NCBI Taxonomy" id="2927979"/>
    <lineage>
        <taxon>Bacteria</taxon>
        <taxon>Pseudomonadati</taxon>
        <taxon>Acidobacteriota</taxon>
        <taxon>Holophagae</taxon>
        <taxon>Holophagales</taxon>
        <taxon>Holophagaceae</taxon>
        <taxon>Mesoterricola</taxon>
    </lineage>
</organism>
<accession>A0AA48GNR5</accession>
<reference evidence="2" key="1">
    <citation type="journal article" date="2023" name="Int. J. Syst. Evol. Microbiol.">
        <title>Mesoterricola silvestris gen. nov., sp. nov., Mesoterricola sediminis sp. nov., Geothrix oryzae sp. nov., Geothrix edaphica sp. nov., Geothrix rubra sp. nov., and Geothrix limicola sp. nov., six novel members of Acidobacteriota isolated from soils.</title>
        <authorList>
            <person name="Itoh H."/>
            <person name="Sugisawa Y."/>
            <person name="Mise K."/>
            <person name="Xu Z."/>
            <person name="Kuniyasu M."/>
            <person name="Ushijima N."/>
            <person name="Kawano K."/>
            <person name="Kobayashi E."/>
            <person name="Shiratori Y."/>
            <person name="Masuda Y."/>
            <person name="Senoo K."/>
        </authorList>
    </citation>
    <scope>NUCLEOTIDE SEQUENCE [LARGE SCALE GENOMIC DNA]</scope>
    <source>
        <strain evidence="2">W79</strain>
    </source>
</reference>
<sequence length="167" mass="17707">MRTTILLLACGAALAGGDLRVQLQLASPQGDLREASGGRLGYGLGIHTEVALANGDNLRPRADLLFFPAFKLAGVENRTSSLGVGCDYLKWLPGRLNAVYLVGGAAVLRWSNQTVGTGSGDTTRLGLSAGAGLRITESLGWEGRYSFSPLSRSIRARTLGFGFTYRF</sequence>
<dbReference type="Proteomes" id="UP001238179">
    <property type="component" value="Chromosome"/>
</dbReference>
<dbReference type="SUPFAM" id="SSF56925">
    <property type="entry name" value="OMPA-like"/>
    <property type="match status" value="1"/>
</dbReference>
<dbReference type="KEGG" id="msil:METEAL_38980"/>
<evidence type="ECO:0000313" key="1">
    <source>
        <dbReference type="EMBL" id="BDU74724.1"/>
    </source>
</evidence>
<proteinExistence type="predicted"/>